<dbReference type="SUPFAM" id="SSF88713">
    <property type="entry name" value="Glycoside hydrolase/deacetylase"/>
    <property type="match status" value="1"/>
</dbReference>
<keyword evidence="2" id="KW-1185">Reference proteome</keyword>
<dbReference type="KEGG" id="sva:SVA_1343"/>
<gene>
    <name evidence="1" type="ORF">SVA_1343</name>
</gene>
<dbReference type="EMBL" id="AP014936">
    <property type="protein sequence ID" value="BAU47910.1"/>
    <property type="molecule type" value="Genomic_DNA"/>
</dbReference>
<dbReference type="Proteomes" id="UP000218899">
    <property type="component" value="Chromosome"/>
</dbReference>
<protein>
    <submittedName>
        <fullName evidence="1">Deacetylase</fullName>
    </submittedName>
</protein>
<evidence type="ECO:0000313" key="1">
    <source>
        <dbReference type="EMBL" id="BAU47910.1"/>
    </source>
</evidence>
<organism evidence="1 2">
    <name type="scientific">Sulfurifustis variabilis</name>
    <dbReference type="NCBI Taxonomy" id="1675686"/>
    <lineage>
        <taxon>Bacteria</taxon>
        <taxon>Pseudomonadati</taxon>
        <taxon>Pseudomonadota</taxon>
        <taxon>Gammaproteobacteria</taxon>
        <taxon>Acidiferrobacterales</taxon>
        <taxon>Acidiferrobacteraceae</taxon>
        <taxon>Sulfurifustis</taxon>
    </lineage>
</organism>
<name>A0A1B4V2X7_9GAMM</name>
<dbReference type="InterPro" id="IPR011330">
    <property type="entry name" value="Glyco_hydro/deAcase_b/a-brl"/>
</dbReference>
<dbReference type="Gene3D" id="3.20.20.370">
    <property type="entry name" value="Glycoside hydrolase/deacetylase"/>
    <property type="match status" value="1"/>
</dbReference>
<proteinExistence type="predicted"/>
<sequence>MGADRTEKVLLLVTIDTECDHDPSWVRSKPLAFRSVTEGVPDRLQPVFRAAGAAPTYLLTIEVLEDRESVEALRRLDGRFELGTHLHSAFVEPEKKFHDYAGVDSPDFQCHCRPEIEHAKLANLTRAFEDGFGYRPVSFRAGRFGAGPNTIASLERLGYLVDTSVTPHMLWRHPDGDVDYRAAPAQPYFPQRGSIVREGNGDASSVLEIPVTMKRRWLRGPRWFRPWFSSVAAMKDVAREQLARFRDRRVVVLNMMFHSMEVIPKASPYPQNEDEVRRFLDDLAAVLQWCAGEGVEFATPAAVHRAFAGRE</sequence>
<dbReference type="GO" id="GO:0005975">
    <property type="term" value="P:carbohydrate metabolic process"/>
    <property type="evidence" value="ECO:0007669"/>
    <property type="project" value="InterPro"/>
</dbReference>
<accession>A0A1B4V2X7</accession>
<dbReference type="OrthoDB" id="9771584at2"/>
<dbReference type="RefSeq" id="WP_096460466.1">
    <property type="nucleotide sequence ID" value="NZ_AP014936.1"/>
</dbReference>
<reference evidence="1 2" key="1">
    <citation type="submission" date="2015-08" db="EMBL/GenBank/DDBJ databases">
        <title>Complete genome sequence of Sulfurifustis variabilis.</title>
        <authorList>
            <person name="Miura A."/>
            <person name="Kojima H."/>
            <person name="Fukui M."/>
        </authorList>
    </citation>
    <scope>NUCLEOTIDE SEQUENCE [LARGE SCALE GENOMIC DNA]</scope>
    <source>
        <strain evidence="2">skN76</strain>
    </source>
</reference>
<evidence type="ECO:0000313" key="2">
    <source>
        <dbReference type="Proteomes" id="UP000218899"/>
    </source>
</evidence>
<dbReference type="AlphaFoldDB" id="A0A1B4V2X7"/>